<keyword evidence="4" id="KW-1185">Reference proteome</keyword>
<dbReference type="Pfam" id="PF05838">
    <property type="entry name" value="Glyco_hydro_108"/>
    <property type="match status" value="1"/>
</dbReference>
<dbReference type="InterPro" id="IPR018537">
    <property type="entry name" value="Peptidoglycan-bd_3"/>
</dbReference>
<dbReference type="AlphaFoldDB" id="A0A2N5E956"/>
<reference evidence="3 4" key="1">
    <citation type="submission" date="2017-12" db="EMBL/GenBank/DDBJ databases">
        <title>Characterization of six clinical isolates of Enterochimera gen. nov., a novel genus of the Yersiniaciae family and the three species Enterochimera arupensis sp. nov., Enterochimera coloradensis sp. nov, and Enterochimera californica sp. nov.</title>
        <authorList>
            <person name="Rossi A."/>
            <person name="Fisher M."/>
        </authorList>
    </citation>
    <scope>NUCLEOTIDE SEQUENCE [LARGE SCALE GENOMIC DNA]</scope>
    <source>
        <strain evidence="4">2016-Iso4</strain>
    </source>
</reference>
<accession>A0A2N5E956</accession>
<feature type="domain" description="TtsA-like Glycoside hydrolase family 108" evidence="1">
    <location>
        <begin position="8"/>
        <end position="90"/>
    </location>
</feature>
<evidence type="ECO:0000313" key="4">
    <source>
        <dbReference type="Proteomes" id="UP000234503"/>
    </source>
</evidence>
<evidence type="ECO:0000259" key="2">
    <source>
        <dbReference type="Pfam" id="PF09374"/>
    </source>
</evidence>
<dbReference type="EMBL" id="PJZH01000003">
    <property type="protein sequence ID" value="PLR38442.1"/>
    <property type="molecule type" value="Genomic_DNA"/>
</dbReference>
<proteinExistence type="predicted"/>
<name>A0A2N5E956_9GAMM</name>
<dbReference type="SUPFAM" id="SSF53955">
    <property type="entry name" value="Lysozyme-like"/>
    <property type="match status" value="1"/>
</dbReference>
<comment type="caution">
    <text evidence="3">The sequence shown here is derived from an EMBL/GenBank/DDBJ whole genome shotgun (WGS) entry which is preliminary data.</text>
</comment>
<dbReference type="Pfam" id="PF09374">
    <property type="entry name" value="PG_binding_3"/>
    <property type="match status" value="1"/>
</dbReference>
<dbReference type="OrthoDB" id="9815229at2"/>
<protein>
    <submittedName>
        <fullName evidence="3">Uncharacterized protein</fullName>
    </submittedName>
</protein>
<dbReference type="Gene3D" id="1.20.141.10">
    <property type="entry name" value="Chitosanase, subunit A, domain 1"/>
    <property type="match status" value="1"/>
</dbReference>
<dbReference type="RefSeq" id="WP_101823384.1">
    <property type="nucleotide sequence ID" value="NZ_PJZH01000003.1"/>
</dbReference>
<feature type="domain" description="Peptidoglycan binding" evidence="2">
    <location>
        <begin position="94"/>
        <end position="178"/>
    </location>
</feature>
<gene>
    <name evidence="3" type="ORF">CYR32_05465</name>
</gene>
<sequence length="181" mass="20580">MFTNPVINSIMEKEGHYVDHPHDMGGPTCWGITEQVARKHGYMGDMKDLSKEKAYLILEDDYWRKPGFDKVHDVAPILALELCDTGTNTGPALPIKWLQRWLNAYNNQQKYYADIAVDGVLGKKSLSALTSFLKKRAPHGENALITSLNCSQGNYYLELVEKREKNEAFIYGWITTRVALI</sequence>
<dbReference type="InterPro" id="IPR008565">
    <property type="entry name" value="TtsA-like_GH18_dom"/>
</dbReference>
<dbReference type="Proteomes" id="UP000234503">
    <property type="component" value="Unassembled WGS sequence"/>
</dbReference>
<organism evidence="3 4">
    <name type="scientific">Chimaeribacter coloradensis</name>
    <dbReference type="NCBI Taxonomy" id="2060068"/>
    <lineage>
        <taxon>Bacteria</taxon>
        <taxon>Pseudomonadati</taxon>
        <taxon>Pseudomonadota</taxon>
        <taxon>Gammaproteobacteria</taxon>
        <taxon>Enterobacterales</taxon>
        <taxon>Yersiniaceae</taxon>
        <taxon>Chimaeribacter</taxon>
    </lineage>
</organism>
<dbReference type="CDD" id="cd13926">
    <property type="entry name" value="N-acetylmuramidase_GH108"/>
    <property type="match status" value="1"/>
</dbReference>
<dbReference type="InterPro" id="IPR023346">
    <property type="entry name" value="Lysozyme-like_dom_sf"/>
</dbReference>
<evidence type="ECO:0000259" key="1">
    <source>
        <dbReference type="Pfam" id="PF05838"/>
    </source>
</evidence>
<evidence type="ECO:0000313" key="3">
    <source>
        <dbReference type="EMBL" id="PLR38442.1"/>
    </source>
</evidence>